<reference evidence="4" key="1">
    <citation type="submission" date="2016-11" db="EMBL/GenBank/DDBJ databases">
        <authorList>
            <person name="Varghese N."/>
            <person name="Submissions S."/>
        </authorList>
    </citation>
    <scope>NUCLEOTIDE SEQUENCE [LARGE SCALE GENOMIC DNA]</scope>
    <source>
        <strain evidence="4">DSM 6637</strain>
    </source>
</reference>
<organism evidence="3 4">
    <name type="scientific">Paracoccus solventivorans</name>
    <dbReference type="NCBI Taxonomy" id="53463"/>
    <lineage>
        <taxon>Bacteria</taxon>
        <taxon>Pseudomonadati</taxon>
        <taxon>Pseudomonadota</taxon>
        <taxon>Alphaproteobacteria</taxon>
        <taxon>Rhodobacterales</taxon>
        <taxon>Paracoccaceae</taxon>
        <taxon>Paracoccus</taxon>
    </lineage>
</organism>
<dbReference type="OrthoDB" id="9811157at2"/>
<keyword evidence="1" id="KW-0175">Coiled coil</keyword>
<dbReference type="Proteomes" id="UP000184444">
    <property type="component" value="Unassembled WGS sequence"/>
</dbReference>
<dbReference type="GO" id="GO:0003677">
    <property type="term" value="F:DNA binding"/>
    <property type="evidence" value="ECO:0007669"/>
    <property type="project" value="InterPro"/>
</dbReference>
<sequence>MSAADDIRLQQAHAIPIAEVADRLGIAGLQRAGGELVGPCPRCGGKDRFGLNLTSGVFQCRKDCGANSRGDQVSLVRFVLDMSFPQALEWLVGPREELTPAQRREIEQRAERNRRRRAEAEARQREQAIAAARDIWSRSVSAEGTPVRDYLTLRAITPQLLPVMPGCLRYMADCPYTVPDEDQRGKWRVIHRGPAMIAAVQAPDRRLTAVHRTWLDLDQPSGKAVIVDPLGRRSDLPAKKVLGSKKGGAIRLRSPAGATTIIMGEGIETTLSGLAGESVHPGAAFWAGVDLGNMAGRRKLGPGLKYAGLPDLDDAEAFVPPPQIARLIFIQDGDSDPRLTRAMLESGLRRAMARRPGLQGSIVFPGPGRDLNDVLRGD</sequence>
<dbReference type="EMBL" id="FRCK01000001">
    <property type="protein sequence ID" value="SHL80228.1"/>
    <property type="molecule type" value="Genomic_DNA"/>
</dbReference>
<accession>A0A1M7DLF4</accession>
<evidence type="ECO:0000259" key="2">
    <source>
        <dbReference type="Pfam" id="PF23639"/>
    </source>
</evidence>
<dbReference type="SUPFAM" id="SSF57783">
    <property type="entry name" value="Zinc beta-ribbon"/>
    <property type="match status" value="1"/>
</dbReference>
<dbReference type="Pfam" id="PF23639">
    <property type="entry name" value="DUF7146"/>
    <property type="match status" value="1"/>
</dbReference>
<gene>
    <name evidence="3" type="ORF">SAMN05444389_101424</name>
</gene>
<dbReference type="InterPro" id="IPR036977">
    <property type="entry name" value="DNA_primase_Znf_CHC2"/>
</dbReference>
<evidence type="ECO:0000313" key="4">
    <source>
        <dbReference type="Proteomes" id="UP000184444"/>
    </source>
</evidence>
<evidence type="ECO:0000256" key="1">
    <source>
        <dbReference type="SAM" id="Coils"/>
    </source>
</evidence>
<dbReference type="GO" id="GO:0008270">
    <property type="term" value="F:zinc ion binding"/>
    <property type="evidence" value="ECO:0007669"/>
    <property type="project" value="InterPro"/>
</dbReference>
<feature type="domain" description="DUF7146" evidence="2">
    <location>
        <begin position="127"/>
        <end position="252"/>
    </location>
</feature>
<evidence type="ECO:0000313" key="3">
    <source>
        <dbReference type="EMBL" id="SHL80228.1"/>
    </source>
</evidence>
<feature type="coiled-coil region" evidence="1">
    <location>
        <begin position="103"/>
        <end position="135"/>
    </location>
</feature>
<proteinExistence type="predicted"/>
<dbReference type="AlphaFoldDB" id="A0A1M7DLF4"/>
<dbReference type="RefSeq" id="WP_073061238.1">
    <property type="nucleotide sequence ID" value="NZ_FRCK01000001.1"/>
</dbReference>
<dbReference type="InterPro" id="IPR055570">
    <property type="entry name" value="DUF7146"/>
</dbReference>
<name>A0A1M7DLF4_9RHOB</name>
<protein>
    <recommendedName>
        <fullName evidence="2">DUF7146 domain-containing protein</fullName>
    </recommendedName>
</protein>
<dbReference type="GO" id="GO:0006260">
    <property type="term" value="P:DNA replication"/>
    <property type="evidence" value="ECO:0007669"/>
    <property type="project" value="InterPro"/>
</dbReference>
<keyword evidence="4" id="KW-1185">Reference proteome</keyword>
<dbReference type="STRING" id="53463.SAMN05444389_101424"/>
<dbReference type="Gene3D" id="3.90.580.10">
    <property type="entry name" value="Zinc finger, CHC2-type domain"/>
    <property type="match status" value="1"/>
</dbReference>